<dbReference type="NCBIfam" id="NF002049">
    <property type="entry name" value="PRK00881.1"/>
    <property type="match status" value="1"/>
</dbReference>
<evidence type="ECO:0000256" key="7">
    <source>
        <dbReference type="ARBA" id="ARBA00023268"/>
    </source>
</evidence>
<dbReference type="FunFam" id="3.40.140.20:FF:000001">
    <property type="entry name" value="Bifunctional purine biosynthesis protein PurH"/>
    <property type="match status" value="1"/>
</dbReference>
<sequence>MIKRALISVSDKRGIIDFAKKLQEMGVEIISTGGTAKVLVENGVKVIPISDVTGFPECLDGRVKTLHPKVHGGLLAMRDNPEHLKQLENLNIVPIDLVAINLYPFKETIAKENATLEEAIENIDIGGPTMLRSAAKNHKDVTVICNPDDYTSVLEELENNGEVSYDTKYKLALRVFEHTAHYDALIADYLRKQIDAPLPDVFTMTFEKVQDLRYGENPHQKAVFYKEVGKNEGSLVDAIKLHGKELSFNNINDANGAIELLKEYEEPTVVAVKHTNACGVGSGYDIYDAYLKAYKCDPVSIFGGIVAMNRTIDKRTAEEINKIFIEIVIAPDYDEDALEILKSKKNIRILKLANINKKQSKNALDMKKVNGGLLIQDVDNELFVEEELKVVTERIPTKREMEDLMFAWKVVKHIKSNGIVLAREGQTIGIGPGQVNRIWAVENAIKQSNIPVKGSVMASDAFFPFPDCVEEAAKSGVTAIIQPGGSIKDEASIEMANKYGIAMVFTGMRHFKH</sequence>
<dbReference type="SUPFAM" id="SSF53927">
    <property type="entry name" value="Cytidine deaminase-like"/>
    <property type="match status" value="1"/>
</dbReference>
<dbReference type="Pfam" id="PF02142">
    <property type="entry name" value="MGS"/>
    <property type="match status" value="1"/>
</dbReference>
<dbReference type="SUPFAM" id="SSF52335">
    <property type="entry name" value="Methylglyoxal synthase-like"/>
    <property type="match status" value="1"/>
</dbReference>
<dbReference type="Pfam" id="PF01808">
    <property type="entry name" value="AICARFT_IMPCHas"/>
    <property type="match status" value="1"/>
</dbReference>
<evidence type="ECO:0000256" key="3">
    <source>
        <dbReference type="ARBA" id="ARBA00007667"/>
    </source>
</evidence>
<dbReference type="Gene3D" id="3.40.50.1380">
    <property type="entry name" value="Methylglyoxal synthase-like domain"/>
    <property type="match status" value="1"/>
</dbReference>
<dbReference type="SMART" id="SM00798">
    <property type="entry name" value="AICARFT_IMPCHas"/>
    <property type="match status" value="1"/>
</dbReference>
<keyword evidence="5 10" id="KW-0658">Purine biosynthesis</keyword>
<dbReference type="Gene3D" id="3.40.140.20">
    <property type="match status" value="2"/>
</dbReference>
<evidence type="ECO:0000259" key="11">
    <source>
        <dbReference type="PROSITE" id="PS51855"/>
    </source>
</evidence>
<dbReference type="Proteomes" id="UP000324646">
    <property type="component" value="Chromosome"/>
</dbReference>
<dbReference type="AlphaFoldDB" id="A0A5C0SHX3"/>
<dbReference type="HAMAP" id="MF_00139">
    <property type="entry name" value="PurH"/>
    <property type="match status" value="1"/>
</dbReference>
<evidence type="ECO:0000313" key="12">
    <source>
        <dbReference type="EMBL" id="QEK13024.1"/>
    </source>
</evidence>
<dbReference type="EMBL" id="CP042243">
    <property type="protein sequence ID" value="QEK13024.1"/>
    <property type="molecule type" value="Genomic_DNA"/>
</dbReference>
<dbReference type="OrthoDB" id="9802065at2"/>
<dbReference type="EC" id="3.5.4.10" evidence="10"/>
<evidence type="ECO:0000256" key="10">
    <source>
        <dbReference type="HAMAP-Rule" id="MF_00139"/>
    </source>
</evidence>
<dbReference type="InterPro" id="IPR024051">
    <property type="entry name" value="AICAR_Tfase_dup_dom_sf"/>
</dbReference>
<comment type="pathway">
    <text evidence="2 10">Purine metabolism; IMP biosynthesis via de novo pathway; 5-formamido-1-(5-phospho-D-ribosyl)imidazole-4-carboxamide from 5-amino-1-(5-phospho-D-ribosyl)imidazole-4-carboxamide (10-formyl THF route): step 1/1.</text>
</comment>
<evidence type="ECO:0000256" key="8">
    <source>
        <dbReference type="ARBA" id="ARBA00050488"/>
    </source>
</evidence>
<dbReference type="InterPro" id="IPR011607">
    <property type="entry name" value="MGS-like_dom"/>
</dbReference>
<dbReference type="FunFam" id="3.40.140.20:FF:000002">
    <property type="entry name" value="Bifunctional purine biosynthesis protein PurH"/>
    <property type="match status" value="1"/>
</dbReference>
<dbReference type="InterPro" id="IPR036914">
    <property type="entry name" value="MGS-like_dom_sf"/>
</dbReference>
<evidence type="ECO:0000256" key="5">
    <source>
        <dbReference type="ARBA" id="ARBA00022755"/>
    </source>
</evidence>
<evidence type="ECO:0000256" key="9">
    <source>
        <dbReference type="ARBA" id="ARBA00050687"/>
    </source>
</evidence>
<dbReference type="InterPro" id="IPR002695">
    <property type="entry name" value="PurH-like"/>
</dbReference>
<feature type="domain" description="MGS-like" evidence="11">
    <location>
        <begin position="1"/>
        <end position="145"/>
    </location>
</feature>
<dbReference type="NCBIfam" id="TIGR00355">
    <property type="entry name" value="purH"/>
    <property type="match status" value="1"/>
</dbReference>
<dbReference type="RefSeq" id="WP_148810161.1">
    <property type="nucleotide sequence ID" value="NZ_CP042243.1"/>
</dbReference>
<accession>A0A5C0SHX3</accession>
<dbReference type="PROSITE" id="PS51855">
    <property type="entry name" value="MGS"/>
    <property type="match status" value="1"/>
</dbReference>
<comment type="catalytic activity">
    <reaction evidence="9 10">
        <text>IMP + H2O = 5-formamido-1-(5-phospho-D-ribosyl)imidazole-4-carboxamide</text>
        <dbReference type="Rhea" id="RHEA:18445"/>
        <dbReference type="ChEBI" id="CHEBI:15377"/>
        <dbReference type="ChEBI" id="CHEBI:58053"/>
        <dbReference type="ChEBI" id="CHEBI:58467"/>
        <dbReference type="EC" id="3.5.4.10"/>
    </reaction>
</comment>
<dbReference type="SMART" id="SM00851">
    <property type="entry name" value="MGS"/>
    <property type="match status" value="1"/>
</dbReference>
<keyword evidence="13" id="KW-1185">Reference proteome</keyword>
<comment type="catalytic activity">
    <reaction evidence="8 10">
        <text>(6R)-10-formyltetrahydrofolate + 5-amino-1-(5-phospho-beta-D-ribosyl)imidazole-4-carboxamide = 5-formamido-1-(5-phospho-D-ribosyl)imidazole-4-carboxamide + (6S)-5,6,7,8-tetrahydrofolate</text>
        <dbReference type="Rhea" id="RHEA:22192"/>
        <dbReference type="ChEBI" id="CHEBI:57453"/>
        <dbReference type="ChEBI" id="CHEBI:58467"/>
        <dbReference type="ChEBI" id="CHEBI:58475"/>
        <dbReference type="ChEBI" id="CHEBI:195366"/>
        <dbReference type="EC" id="2.1.2.3"/>
    </reaction>
</comment>
<comment type="similarity">
    <text evidence="3 10">Belongs to the PurH family.</text>
</comment>
<dbReference type="GO" id="GO:0004643">
    <property type="term" value="F:phosphoribosylaminoimidazolecarboxamide formyltransferase activity"/>
    <property type="evidence" value="ECO:0007669"/>
    <property type="project" value="UniProtKB-UniRule"/>
</dbReference>
<comment type="pathway">
    <text evidence="1 10">Purine metabolism; IMP biosynthesis via de novo pathway; IMP from 5-formamido-1-(5-phospho-D-ribosyl)imidazole-4-carboxamide: step 1/1.</text>
</comment>
<dbReference type="UniPathway" id="UPA00074">
    <property type="reaction ID" value="UER00133"/>
</dbReference>
<keyword evidence="7 10" id="KW-0511">Multifunctional enzyme</keyword>
<gene>
    <name evidence="10 12" type="primary">purH</name>
    <name evidence="12" type="ORF">FQB35_12225</name>
</gene>
<dbReference type="PIRSF" id="PIRSF000414">
    <property type="entry name" value="AICARFT_IMPCHas"/>
    <property type="match status" value="1"/>
</dbReference>
<dbReference type="GO" id="GO:0005829">
    <property type="term" value="C:cytosol"/>
    <property type="evidence" value="ECO:0007669"/>
    <property type="project" value="TreeGrafter"/>
</dbReference>
<comment type="domain">
    <text evidence="10">The IMP cyclohydrolase activity resides in the N-terminal region.</text>
</comment>
<name>A0A5C0SHX3_CRATE</name>
<evidence type="ECO:0000313" key="13">
    <source>
        <dbReference type="Proteomes" id="UP000324646"/>
    </source>
</evidence>
<dbReference type="PANTHER" id="PTHR11692">
    <property type="entry name" value="BIFUNCTIONAL PURINE BIOSYNTHESIS PROTEIN PURH"/>
    <property type="match status" value="1"/>
</dbReference>
<dbReference type="PANTHER" id="PTHR11692:SF0">
    <property type="entry name" value="BIFUNCTIONAL PURINE BIOSYNTHESIS PROTEIN ATIC"/>
    <property type="match status" value="1"/>
</dbReference>
<reference evidence="12 13" key="1">
    <citation type="submission" date="2019-07" db="EMBL/GenBank/DDBJ databases">
        <title>Complete genome of Crassaminicella thermophila SY095.</title>
        <authorList>
            <person name="Li X."/>
        </authorList>
    </citation>
    <scope>NUCLEOTIDE SEQUENCE [LARGE SCALE GENOMIC DNA]</scope>
    <source>
        <strain evidence="12 13">SY095</strain>
    </source>
</reference>
<keyword evidence="6 10" id="KW-0378">Hydrolase</keyword>
<evidence type="ECO:0000256" key="6">
    <source>
        <dbReference type="ARBA" id="ARBA00022801"/>
    </source>
</evidence>
<dbReference type="InterPro" id="IPR016193">
    <property type="entry name" value="Cytidine_deaminase-like"/>
</dbReference>
<organism evidence="12 13">
    <name type="scientific">Crassaminicella thermophila</name>
    <dbReference type="NCBI Taxonomy" id="2599308"/>
    <lineage>
        <taxon>Bacteria</taxon>
        <taxon>Bacillati</taxon>
        <taxon>Bacillota</taxon>
        <taxon>Clostridia</taxon>
        <taxon>Eubacteriales</taxon>
        <taxon>Clostridiaceae</taxon>
        <taxon>Crassaminicella</taxon>
    </lineage>
</organism>
<dbReference type="FunFam" id="3.40.50.1380:FF:000001">
    <property type="entry name" value="Bifunctional purine biosynthesis protein PurH"/>
    <property type="match status" value="1"/>
</dbReference>
<evidence type="ECO:0000256" key="2">
    <source>
        <dbReference type="ARBA" id="ARBA00004954"/>
    </source>
</evidence>
<keyword evidence="4 10" id="KW-0808">Transferase</keyword>
<dbReference type="GO" id="GO:0006189">
    <property type="term" value="P:'de novo' IMP biosynthetic process"/>
    <property type="evidence" value="ECO:0007669"/>
    <property type="project" value="UniProtKB-UniRule"/>
</dbReference>
<dbReference type="KEGG" id="crs:FQB35_12225"/>
<protein>
    <recommendedName>
        <fullName evidence="10">Bifunctional purine biosynthesis protein PurH</fullName>
    </recommendedName>
    <domain>
        <recommendedName>
            <fullName evidence="10">Phosphoribosylaminoimidazolecarboxamide formyltransferase</fullName>
            <ecNumber evidence="10">2.1.2.3</ecNumber>
        </recommendedName>
        <alternativeName>
            <fullName evidence="10">AICAR transformylase</fullName>
        </alternativeName>
    </domain>
    <domain>
        <recommendedName>
            <fullName evidence="10">IMP cyclohydrolase</fullName>
            <ecNumber evidence="10">3.5.4.10</ecNumber>
        </recommendedName>
        <alternativeName>
            <fullName evidence="10">ATIC</fullName>
        </alternativeName>
        <alternativeName>
            <fullName evidence="10">IMP synthase</fullName>
        </alternativeName>
        <alternativeName>
            <fullName evidence="10">Inosinicase</fullName>
        </alternativeName>
    </domain>
</protein>
<dbReference type="EC" id="2.1.2.3" evidence="10"/>
<evidence type="ECO:0000256" key="4">
    <source>
        <dbReference type="ARBA" id="ARBA00022679"/>
    </source>
</evidence>
<proteinExistence type="inferred from homology"/>
<evidence type="ECO:0000256" key="1">
    <source>
        <dbReference type="ARBA" id="ARBA00004844"/>
    </source>
</evidence>
<dbReference type="GO" id="GO:0003937">
    <property type="term" value="F:IMP cyclohydrolase activity"/>
    <property type="evidence" value="ECO:0007669"/>
    <property type="project" value="UniProtKB-UniRule"/>
</dbReference>
<dbReference type="CDD" id="cd01421">
    <property type="entry name" value="IMPCH"/>
    <property type="match status" value="1"/>
</dbReference>